<keyword evidence="3" id="KW-1185">Reference proteome</keyword>
<feature type="transmembrane region" description="Helical" evidence="1">
    <location>
        <begin position="78"/>
        <end position="104"/>
    </location>
</feature>
<evidence type="ECO:0000313" key="2">
    <source>
        <dbReference type="EMBL" id="MBB6334011.1"/>
    </source>
</evidence>
<feature type="transmembrane region" description="Helical" evidence="1">
    <location>
        <begin position="36"/>
        <end position="57"/>
    </location>
</feature>
<dbReference type="RefSeq" id="WP_184451742.1">
    <property type="nucleotide sequence ID" value="NZ_JACHMK010000001.1"/>
</dbReference>
<keyword evidence="1" id="KW-1133">Transmembrane helix</keyword>
<name>A0A923IY54_9ACTO</name>
<gene>
    <name evidence="2" type="ORF">HD592_000576</name>
</gene>
<comment type="caution">
    <text evidence="2">The sequence shown here is derived from an EMBL/GenBank/DDBJ whole genome shotgun (WGS) entry which is preliminary data.</text>
</comment>
<feature type="transmembrane region" description="Helical" evidence="1">
    <location>
        <begin position="116"/>
        <end position="136"/>
    </location>
</feature>
<dbReference type="InterPro" id="IPR021517">
    <property type="entry name" value="DUF3180"/>
</dbReference>
<proteinExistence type="predicted"/>
<accession>A0A923IY54</accession>
<dbReference type="Pfam" id="PF11377">
    <property type="entry name" value="DUF3180"/>
    <property type="match status" value="1"/>
</dbReference>
<evidence type="ECO:0000256" key="1">
    <source>
        <dbReference type="SAM" id="Phobius"/>
    </source>
</evidence>
<dbReference type="EMBL" id="JACHMK010000001">
    <property type="protein sequence ID" value="MBB6334011.1"/>
    <property type="molecule type" value="Genomic_DNA"/>
</dbReference>
<organism evidence="2 3">
    <name type="scientific">Schaalia hyovaginalis</name>
    <dbReference type="NCBI Taxonomy" id="29316"/>
    <lineage>
        <taxon>Bacteria</taxon>
        <taxon>Bacillati</taxon>
        <taxon>Actinomycetota</taxon>
        <taxon>Actinomycetes</taxon>
        <taxon>Actinomycetales</taxon>
        <taxon>Actinomycetaceae</taxon>
        <taxon>Schaalia</taxon>
    </lineage>
</organism>
<reference evidence="2" key="1">
    <citation type="submission" date="2020-08" db="EMBL/GenBank/DDBJ databases">
        <title>Sequencing the genomes of 1000 actinobacteria strains.</title>
        <authorList>
            <person name="Klenk H.-P."/>
        </authorList>
    </citation>
    <scope>NUCLEOTIDE SEQUENCE</scope>
    <source>
        <strain evidence="2">DSM 10695</strain>
    </source>
</reference>
<protein>
    <submittedName>
        <fullName evidence="2">Uncharacterized membrane protein YhaH (DUF805 family)</fullName>
    </submittedName>
</protein>
<dbReference type="Proteomes" id="UP000617426">
    <property type="component" value="Unassembled WGS sequence"/>
</dbReference>
<sequence>MTPISRLRLLGLGVGAAVLTGAASLALVSSGGSPLLIAPLLAPLFAVFGLVLGWAGLHVRRFKDRKRTWVTPLAAMRIAIAARASGYVASAAAGVLAGVLVASLGRIEAPLMASNALAAGFACAGALWWCVVAVVVERWCIADIDDDSKDPGEVARPSASPA</sequence>
<evidence type="ECO:0000313" key="3">
    <source>
        <dbReference type="Proteomes" id="UP000617426"/>
    </source>
</evidence>
<dbReference type="AlphaFoldDB" id="A0A923IY54"/>
<keyword evidence="1" id="KW-0812">Transmembrane</keyword>
<keyword evidence="1" id="KW-0472">Membrane</keyword>